<evidence type="ECO:0000313" key="8">
    <source>
        <dbReference type="Proteomes" id="UP000076842"/>
    </source>
</evidence>
<dbReference type="InterPro" id="IPR036188">
    <property type="entry name" value="FAD/NAD-bd_sf"/>
</dbReference>
<keyword evidence="4" id="KW-0560">Oxidoreductase</keyword>
<organism evidence="7 8">
    <name type="scientific">Calocera cornea HHB12733</name>
    <dbReference type="NCBI Taxonomy" id="1353952"/>
    <lineage>
        <taxon>Eukaryota</taxon>
        <taxon>Fungi</taxon>
        <taxon>Dikarya</taxon>
        <taxon>Basidiomycota</taxon>
        <taxon>Agaricomycotina</taxon>
        <taxon>Dacrymycetes</taxon>
        <taxon>Dacrymycetales</taxon>
        <taxon>Dacrymycetaceae</taxon>
        <taxon>Calocera</taxon>
    </lineage>
</organism>
<feature type="domain" description="FAD-binding" evidence="6">
    <location>
        <begin position="33"/>
        <end position="354"/>
    </location>
</feature>
<comment type="similarity">
    <text evidence="1">Belongs to the paxM FAD-dependent monooxygenase family.</text>
</comment>
<dbReference type="Proteomes" id="UP000076842">
    <property type="component" value="Unassembled WGS sequence"/>
</dbReference>
<dbReference type="PRINTS" id="PR00420">
    <property type="entry name" value="RNGMNOXGNASE"/>
</dbReference>
<gene>
    <name evidence="7" type="ORF">CALCODRAFT_103133</name>
</gene>
<dbReference type="PANTHER" id="PTHR13789:SF309">
    <property type="entry name" value="PUTATIVE (AFU_ORTHOLOGUE AFUA_6G14510)-RELATED"/>
    <property type="match status" value="1"/>
</dbReference>
<proteinExistence type="inferred from homology"/>
<evidence type="ECO:0000256" key="1">
    <source>
        <dbReference type="ARBA" id="ARBA00007992"/>
    </source>
</evidence>
<keyword evidence="8" id="KW-1185">Reference proteome</keyword>
<accession>A0A165D4S2</accession>
<evidence type="ECO:0000313" key="7">
    <source>
        <dbReference type="EMBL" id="KZT52071.1"/>
    </source>
</evidence>
<dbReference type="OrthoDB" id="47494at2759"/>
<evidence type="ECO:0000256" key="2">
    <source>
        <dbReference type="ARBA" id="ARBA00022630"/>
    </source>
</evidence>
<dbReference type="InterPro" id="IPR050493">
    <property type="entry name" value="FAD-dep_Monooxygenase_BioMet"/>
</dbReference>
<dbReference type="STRING" id="1353952.A0A165D4S2"/>
<dbReference type="InterPro" id="IPR002938">
    <property type="entry name" value="FAD-bd"/>
</dbReference>
<protein>
    <submittedName>
        <fullName evidence="7">FAD/NAD(P)-binding domain-containing protein</fullName>
    </submittedName>
</protein>
<dbReference type="SUPFAM" id="SSF51905">
    <property type="entry name" value="FAD/NAD(P)-binding domain"/>
    <property type="match status" value="1"/>
</dbReference>
<dbReference type="GO" id="GO:0071949">
    <property type="term" value="F:FAD binding"/>
    <property type="evidence" value="ECO:0007669"/>
    <property type="project" value="InterPro"/>
</dbReference>
<keyword evidence="5" id="KW-0503">Monooxygenase</keyword>
<evidence type="ECO:0000256" key="5">
    <source>
        <dbReference type="ARBA" id="ARBA00023033"/>
    </source>
</evidence>
<dbReference type="InParanoid" id="A0A165D4S2"/>
<evidence type="ECO:0000256" key="3">
    <source>
        <dbReference type="ARBA" id="ARBA00022827"/>
    </source>
</evidence>
<reference evidence="7 8" key="1">
    <citation type="journal article" date="2016" name="Mol. Biol. Evol.">
        <title>Comparative Genomics of Early-Diverging Mushroom-Forming Fungi Provides Insights into the Origins of Lignocellulose Decay Capabilities.</title>
        <authorList>
            <person name="Nagy L.G."/>
            <person name="Riley R."/>
            <person name="Tritt A."/>
            <person name="Adam C."/>
            <person name="Daum C."/>
            <person name="Floudas D."/>
            <person name="Sun H."/>
            <person name="Yadav J.S."/>
            <person name="Pangilinan J."/>
            <person name="Larsson K.H."/>
            <person name="Matsuura K."/>
            <person name="Barry K."/>
            <person name="Labutti K."/>
            <person name="Kuo R."/>
            <person name="Ohm R.A."/>
            <person name="Bhattacharya S.S."/>
            <person name="Shirouzu T."/>
            <person name="Yoshinaga Y."/>
            <person name="Martin F.M."/>
            <person name="Grigoriev I.V."/>
            <person name="Hibbett D.S."/>
        </authorList>
    </citation>
    <scope>NUCLEOTIDE SEQUENCE [LARGE SCALE GENOMIC DNA]</scope>
    <source>
        <strain evidence="7 8">HHB12733</strain>
    </source>
</reference>
<dbReference type="GO" id="GO:0004497">
    <property type="term" value="F:monooxygenase activity"/>
    <property type="evidence" value="ECO:0007669"/>
    <property type="project" value="UniProtKB-KW"/>
</dbReference>
<name>A0A165D4S2_9BASI</name>
<keyword evidence="3" id="KW-0274">FAD</keyword>
<dbReference type="Pfam" id="PF01494">
    <property type="entry name" value="FAD_binding_3"/>
    <property type="match status" value="1"/>
</dbReference>
<dbReference type="PANTHER" id="PTHR13789">
    <property type="entry name" value="MONOOXYGENASE"/>
    <property type="match status" value="1"/>
</dbReference>
<evidence type="ECO:0000259" key="6">
    <source>
        <dbReference type="Pfam" id="PF01494"/>
    </source>
</evidence>
<dbReference type="AlphaFoldDB" id="A0A165D4S2"/>
<keyword evidence="2" id="KW-0285">Flavoprotein</keyword>
<evidence type="ECO:0000256" key="4">
    <source>
        <dbReference type="ARBA" id="ARBA00023002"/>
    </source>
</evidence>
<sequence>MSHVPHRLVVPLQPLVPEPKTALTPFPQSTAMKIIIIGCGIAGPVLAMLLQHLGHQPVIYERQQTTQGGVTLQLSPQTFKVLRILGLDKAAEALGKPMLKIRYTSYLSGAGEVLFEDASMGEKVQRELGWPMMWSVDRPAYARLLADSARERGIPVRFGRRCVRVSQDETGVRAMFEDGGEDAGEMLVGCDGLNSVVRDSLFGRVDPEYTGIAAVAGTSSLPPGLDATWGRQIFGQGGHMFAVRVGEDKLAWGCTIPVPEEEEVREDWRHASQEEVARLVRALPLWGWGGEPREVLGNVREAVKFGMYLRPIPESWHKGRVVLVGDAAHPTAPYLGQGANQSMEDCYHLARLLKLYAPASQPQPPDIESVERAFRAYEQLRYPRVSKAVEQATREGQSRVMCDREACARRDKMLREGFGTTSMQVVLEAVRGPYEGESEV</sequence>
<dbReference type="Gene3D" id="3.50.50.60">
    <property type="entry name" value="FAD/NAD(P)-binding domain"/>
    <property type="match status" value="1"/>
</dbReference>
<dbReference type="EMBL" id="KV424079">
    <property type="protein sequence ID" value="KZT52071.1"/>
    <property type="molecule type" value="Genomic_DNA"/>
</dbReference>